<comment type="catalytic activity">
    <reaction evidence="8">
        <text>L-seryl-[protein] + ATP = 3-O-(5'-adenylyl)-L-seryl-[protein] + diphosphate</text>
        <dbReference type="Rhea" id="RHEA:58120"/>
        <dbReference type="Rhea" id="RHEA-COMP:9863"/>
        <dbReference type="Rhea" id="RHEA-COMP:15073"/>
        <dbReference type="ChEBI" id="CHEBI:29999"/>
        <dbReference type="ChEBI" id="CHEBI:30616"/>
        <dbReference type="ChEBI" id="CHEBI:33019"/>
        <dbReference type="ChEBI" id="CHEBI:142516"/>
        <dbReference type="EC" id="2.7.7.108"/>
    </reaction>
</comment>
<proteinExistence type="inferred from homology"/>
<reference evidence="9 10" key="2">
    <citation type="submission" date="2019-09" db="EMBL/GenBank/DDBJ databases">
        <authorList>
            <person name="Mazur A."/>
        </authorList>
    </citation>
    <scope>NUCLEOTIDE SEQUENCE [LARGE SCALE GENOMIC DNA]</scope>
    <source>
        <strain evidence="9 10">3729k</strain>
    </source>
</reference>
<sequence length="494" mass="53698">MNAGMPSAVNPALLIDRAAWPPDFARPTAPTPVPAPRLLAWNADLAERLGWPARPSALASLWFGGNVPPPGAEPVATAYAGHQFGVFVPQLGDGRALLLGDVLAPDGARFEIQLKGAGRTPFSRTGDGRAALGPVLREYLVGEGMHALGIPSTRALAVVLSGQQVLREQPLPGAVLTRVAASHVRVGSFQYYAARGDLASVRQLADWTIRRHYPELADGDAPYLELLRAVARRQAELVAAWMHVGFVHGVMNTDNMAVSGETIDYGPCAFLDEYHPGKVFSSIDRGGRYAYGAQPGIAQWNLARLAESLLPLLDADEEKALAQARQVMEDFVGWYGEAWRAGGRRKLGLATAEDGDEELAHAFLDALQEVEADYTLAFRALSHLPDGRPWFEDLPALPKTPAMDAWLRRWRERLAREARAPEDVAAGMRATNPAVIPRNHQVEAAITAAYRGEPDVFEALLAAVRRPFDDGEAQRPWMRPPTVGERVLQTFCGT</sequence>
<comment type="catalytic activity">
    <reaction evidence="8">
        <text>L-histidyl-[protein] + UTP = N(tele)-(5'-uridylyl)-L-histidyl-[protein] + diphosphate</text>
        <dbReference type="Rhea" id="RHEA:83891"/>
        <dbReference type="Rhea" id="RHEA-COMP:9745"/>
        <dbReference type="Rhea" id="RHEA-COMP:20239"/>
        <dbReference type="ChEBI" id="CHEBI:29979"/>
        <dbReference type="ChEBI" id="CHEBI:33019"/>
        <dbReference type="ChEBI" id="CHEBI:46398"/>
        <dbReference type="ChEBI" id="CHEBI:233474"/>
    </reaction>
</comment>
<organism evidence="9 10">
    <name type="scientific">Arenimonas fontis</name>
    <dbReference type="NCBI Taxonomy" id="2608255"/>
    <lineage>
        <taxon>Bacteria</taxon>
        <taxon>Pseudomonadati</taxon>
        <taxon>Pseudomonadota</taxon>
        <taxon>Gammaproteobacteria</taxon>
        <taxon>Lysobacterales</taxon>
        <taxon>Lysobacteraceae</taxon>
        <taxon>Arenimonas</taxon>
    </lineage>
</organism>
<evidence type="ECO:0000256" key="7">
    <source>
        <dbReference type="ARBA" id="ARBA00022842"/>
    </source>
</evidence>
<accession>A0A5B2ZAU4</accession>
<dbReference type="PANTHER" id="PTHR32057:SF14">
    <property type="entry name" value="PROTEIN ADENYLYLTRANSFERASE SELO, MITOCHONDRIAL"/>
    <property type="match status" value="1"/>
</dbReference>
<keyword evidence="3 8" id="KW-0548">Nucleotidyltransferase</keyword>
<gene>
    <name evidence="8" type="primary">ydiU</name>
    <name evidence="8" type="synonym">selO</name>
    <name evidence="9" type="ORF">F0415_07480</name>
</gene>
<evidence type="ECO:0000313" key="9">
    <source>
        <dbReference type="EMBL" id="KAA2285075.1"/>
    </source>
</evidence>
<evidence type="ECO:0000313" key="10">
    <source>
        <dbReference type="Proteomes" id="UP000322165"/>
    </source>
</evidence>
<feature type="binding site" evidence="8">
    <location>
        <position position="178"/>
    </location>
    <ligand>
        <name>ATP</name>
        <dbReference type="ChEBI" id="CHEBI:30616"/>
    </ligand>
</feature>
<feature type="binding site" evidence="8">
    <location>
        <position position="264"/>
    </location>
    <ligand>
        <name>ATP</name>
        <dbReference type="ChEBI" id="CHEBI:30616"/>
    </ligand>
</feature>
<dbReference type="Pfam" id="PF02696">
    <property type="entry name" value="SelO"/>
    <property type="match status" value="1"/>
</dbReference>
<comment type="cofactor">
    <cofactor evidence="8">
        <name>Mg(2+)</name>
        <dbReference type="ChEBI" id="CHEBI:18420"/>
    </cofactor>
    <cofactor evidence="8">
        <name>Mn(2+)</name>
        <dbReference type="ChEBI" id="CHEBI:29035"/>
    </cofactor>
</comment>
<evidence type="ECO:0000256" key="1">
    <source>
        <dbReference type="ARBA" id="ARBA00009747"/>
    </source>
</evidence>
<dbReference type="InterPro" id="IPR003846">
    <property type="entry name" value="SelO"/>
</dbReference>
<keyword evidence="8" id="KW-0464">Manganese</keyword>
<keyword evidence="10" id="KW-1185">Reference proteome</keyword>
<dbReference type="HAMAP" id="MF_00692">
    <property type="entry name" value="SelO"/>
    <property type="match status" value="1"/>
</dbReference>
<keyword evidence="2 8" id="KW-0808">Transferase</keyword>
<comment type="caution">
    <text evidence="9">The sequence shown here is derived from an EMBL/GenBank/DDBJ whole genome shotgun (WGS) entry which is preliminary data.</text>
</comment>
<feature type="active site" description="Proton acceptor" evidence="8">
    <location>
        <position position="254"/>
    </location>
</feature>
<keyword evidence="4 8" id="KW-0479">Metal-binding</keyword>
<dbReference type="GO" id="GO:0000287">
    <property type="term" value="F:magnesium ion binding"/>
    <property type="evidence" value="ECO:0007669"/>
    <property type="project" value="UniProtKB-UniRule"/>
</dbReference>
<comment type="catalytic activity">
    <reaction evidence="8">
        <text>L-threonyl-[protein] + ATP = 3-O-(5'-adenylyl)-L-threonyl-[protein] + diphosphate</text>
        <dbReference type="Rhea" id="RHEA:54292"/>
        <dbReference type="Rhea" id="RHEA-COMP:11060"/>
        <dbReference type="Rhea" id="RHEA-COMP:13847"/>
        <dbReference type="ChEBI" id="CHEBI:30013"/>
        <dbReference type="ChEBI" id="CHEBI:30616"/>
        <dbReference type="ChEBI" id="CHEBI:33019"/>
        <dbReference type="ChEBI" id="CHEBI:138113"/>
        <dbReference type="EC" id="2.7.7.108"/>
    </reaction>
</comment>
<feature type="binding site" evidence="8">
    <location>
        <position position="185"/>
    </location>
    <ligand>
        <name>ATP</name>
        <dbReference type="ChEBI" id="CHEBI:30616"/>
    </ligand>
</feature>
<dbReference type="GO" id="GO:0070733">
    <property type="term" value="F:AMPylase activity"/>
    <property type="evidence" value="ECO:0007669"/>
    <property type="project" value="UniProtKB-EC"/>
</dbReference>
<feature type="binding site" evidence="8">
    <location>
        <position position="128"/>
    </location>
    <ligand>
        <name>ATP</name>
        <dbReference type="ChEBI" id="CHEBI:30616"/>
    </ligand>
</feature>
<dbReference type="EMBL" id="VUOD01000004">
    <property type="protein sequence ID" value="KAA2285075.1"/>
    <property type="molecule type" value="Genomic_DNA"/>
</dbReference>
<keyword evidence="7 8" id="KW-0460">Magnesium</keyword>
<feature type="binding site" evidence="8">
    <location>
        <position position="127"/>
    </location>
    <ligand>
        <name>ATP</name>
        <dbReference type="ChEBI" id="CHEBI:30616"/>
    </ligand>
</feature>
<dbReference type="EC" id="2.7.7.108" evidence="8"/>
<dbReference type="PANTHER" id="PTHR32057">
    <property type="entry name" value="PROTEIN ADENYLYLTRANSFERASE SELO, MITOCHONDRIAL"/>
    <property type="match status" value="1"/>
</dbReference>
<feature type="binding site" evidence="8">
    <location>
        <position position="94"/>
    </location>
    <ligand>
        <name>ATP</name>
        <dbReference type="ChEBI" id="CHEBI:30616"/>
    </ligand>
</feature>
<dbReference type="EC" id="2.7.7.-" evidence="8"/>
<reference evidence="9 10" key="1">
    <citation type="submission" date="2019-09" db="EMBL/GenBank/DDBJ databases">
        <title>Arenimonas chukotkensis sp. nov., a bacterium isolated from Chukotka hot spring, Arctic region, Russia.</title>
        <authorList>
            <person name="Zayulina K.S."/>
            <person name="Prokofeva M.I."/>
            <person name="Elcheninov A.G."/>
            <person name="Novikov A."/>
            <person name="Kochetkova T.V."/>
            <person name="Kublanov I.V."/>
        </authorList>
    </citation>
    <scope>NUCLEOTIDE SEQUENCE [LARGE SCALE GENOMIC DNA]</scope>
    <source>
        <strain evidence="9 10">3729k</strain>
    </source>
</reference>
<comment type="catalytic activity">
    <reaction evidence="8">
        <text>L-tyrosyl-[protein] + UTP = O-(5'-uridylyl)-L-tyrosyl-[protein] + diphosphate</text>
        <dbReference type="Rhea" id="RHEA:83887"/>
        <dbReference type="Rhea" id="RHEA-COMP:10136"/>
        <dbReference type="Rhea" id="RHEA-COMP:20238"/>
        <dbReference type="ChEBI" id="CHEBI:33019"/>
        <dbReference type="ChEBI" id="CHEBI:46398"/>
        <dbReference type="ChEBI" id="CHEBI:46858"/>
        <dbReference type="ChEBI" id="CHEBI:90602"/>
    </reaction>
</comment>
<evidence type="ECO:0000256" key="5">
    <source>
        <dbReference type="ARBA" id="ARBA00022741"/>
    </source>
</evidence>
<feature type="binding site" evidence="8">
    <location>
        <position position="255"/>
    </location>
    <ligand>
        <name>Mg(2+)</name>
        <dbReference type="ChEBI" id="CHEBI:18420"/>
    </ligand>
</feature>
<name>A0A5B2ZAU4_9GAMM</name>
<feature type="binding site" evidence="8">
    <location>
        <position position="92"/>
    </location>
    <ligand>
        <name>ATP</name>
        <dbReference type="ChEBI" id="CHEBI:30616"/>
    </ligand>
</feature>
<keyword evidence="6 8" id="KW-0067">ATP-binding</keyword>
<evidence type="ECO:0000256" key="8">
    <source>
        <dbReference type="HAMAP-Rule" id="MF_00692"/>
    </source>
</evidence>
<dbReference type="Proteomes" id="UP000322165">
    <property type="component" value="Unassembled WGS sequence"/>
</dbReference>
<comment type="catalytic activity">
    <reaction evidence="8">
        <text>L-tyrosyl-[protein] + ATP = O-(5'-adenylyl)-L-tyrosyl-[protein] + diphosphate</text>
        <dbReference type="Rhea" id="RHEA:54288"/>
        <dbReference type="Rhea" id="RHEA-COMP:10136"/>
        <dbReference type="Rhea" id="RHEA-COMP:13846"/>
        <dbReference type="ChEBI" id="CHEBI:30616"/>
        <dbReference type="ChEBI" id="CHEBI:33019"/>
        <dbReference type="ChEBI" id="CHEBI:46858"/>
        <dbReference type="ChEBI" id="CHEBI:83624"/>
        <dbReference type="EC" id="2.7.7.108"/>
    </reaction>
</comment>
<keyword evidence="5 8" id="KW-0547">Nucleotide-binding</keyword>
<dbReference type="GO" id="GO:0005524">
    <property type="term" value="F:ATP binding"/>
    <property type="evidence" value="ECO:0007669"/>
    <property type="project" value="UniProtKB-UniRule"/>
</dbReference>
<comment type="catalytic activity">
    <reaction evidence="8">
        <text>L-seryl-[protein] + UTP = O-(5'-uridylyl)-L-seryl-[protein] + diphosphate</text>
        <dbReference type="Rhea" id="RHEA:64604"/>
        <dbReference type="Rhea" id="RHEA-COMP:9863"/>
        <dbReference type="Rhea" id="RHEA-COMP:16635"/>
        <dbReference type="ChEBI" id="CHEBI:29999"/>
        <dbReference type="ChEBI" id="CHEBI:33019"/>
        <dbReference type="ChEBI" id="CHEBI:46398"/>
        <dbReference type="ChEBI" id="CHEBI:156051"/>
    </reaction>
</comment>
<comment type="function">
    <text evidence="8">Nucleotidyltransferase involved in the post-translational modification of proteins. It can catalyze the addition of adenosine monophosphate (AMP) or uridine monophosphate (UMP) to a protein, resulting in modifications known as AMPylation and UMPylation.</text>
</comment>
<comment type="similarity">
    <text evidence="1 8">Belongs to the SELO family.</text>
</comment>
<feature type="binding site" evidence="8">
    <location>
        <position position="264"/>
    </location>
    <ligand>
        <name>Mg(2+)</name>
        <dbReference type="ChEBI" id="CHEBI:18420"/>
    </ligand>
</feature>
<dbReference type="AlphaFoldDB" id="A0A5B2ZAU4"/>
<dbReference type="NCBIfam" id="NF000658">
    <property type="entry name" value="PRK00029.1"/>
    <property type="match status" value="1"/>
</dbReference>
<evidence type="ECO:0000256" key="3">
    <source>
        <dbReference type="ARBA" id="ARBA00022695"/>
    </source>
</evidence>
<evidence type="ECO:0000256" key="6">
    <source>
        <dbReference type="ARBA" id="ARBA00022840"/>
    </source>
</evidence>
<feature type="binding site" evidence="8">
    <location>
        <position position="95"/>
    </location>
    <ligand>
        <name>ATP</name>
        <dbReference type="ChEBI" id="CHEBI:30616"/>
    </ligand>
</feature>
<dbReference type="GO" id="GO:0030145">
    <property type="term" value="F:manganese ion binding"/>
    <property type="evidence" value="ECO:0007669"/>
    <property type="project" value="UniProtKB-UniRule"/>
</dbReference>
<feature type="binding site" evidence="8">
    <location>
        <position position="115"/>
    </location>
    <ligand>
        <name>ATP</name>
        <dbReference type="ChEBI" id="CHEBI:30616"/>
    </ligand>
</feature>
<protein>
    <recommendedName>
        <fullName evidence="8">Protein nucleotidyltransferase YdiU</fullName>
        <ecNumber evidence="8">2.7.7.-</ecNumber>
    </recommendedName>
    <alternativeName>
        <fullName evidence="8">Protein adenylyltransferase YdiU</fullName>
        <ecNumber evidence="8">2.7.7.108</ecNumber>
    </alternativeName>
    <alternativeName>
        <fullName evidence="8">Protein uridylyltransferase YdiU</fullName>
        <ecNumber evidence="8">2.7.7.-</ecNumber>
    </alternativeName>
</protein>
<evidence type="ECO:0000256" key="2">
    <source>
        <dbReference type="ARBA" id="ARBA00022679"/>
    </source>
</evidence>
<evidence type="ECO:0000256" key="4">
    <source>
        <dbReference type="ARBA" id="ARBA00022723"/>
    </source>
</evidence>